<dbReference type="PANTHER" id="PTHR45796:SF3">
    <property type="entry name" value="FORKHEAD BOX PROTEIN P1"/>
    <property type="match status" value="1"/>
</dbReference>
<proteinExistence type="predicted"/>
<feature type="non-terminal residue" evidence="2">
    <location>
        <position position="1"/>
    </location>
</feature>
<dbReference type="AlphaFoldDB" id="A0ABD0NAK1"/>
<dbReference type="EMBL" id="JAMKFB020000023">
    <property type="protein sequence ID" value="KAL0158632.1"/>
    <property type="molecule type" value="Genomic_DNA"/>
</dbReference>
<dbReference type="PANTHER" id="PTHR45796">
    <property type="entry name" value="FORKHEAD BOX P, ISOFORM C"/>
    <property type="match status" value="1"/>
</dbReference>
<protein>
    <submittedName>
        <fullName evidence="2">Uncharacterized protein</fullName>
    </submittedName>
</protein>
<keyword evidence="3" id="KW-1185">Reference proteome</keyword>
<name>A0ABD0NAK1_CIRMR</name>
<sequence length="92" mass="9994">LAKDKERLQAMMAHLHVKSTEPKPAPQPVNLVSKATVPKTTLSMSLSQSATAPSTPLTSLPQTPSVIIPTSLHSMGPIRKRYSDKYNIAMDQ</sequence>
<dbReference type="InterPro" id="IPR050998">
    <property type="entry name" value="FOXP"/>
</dbReference>
<gene>
    <name evidence="2" type="ORF">M9458_046708</name>
</gene>
<evidence type="ECO:0000256" key="1">
    <source>
        <dbReference type="SAM" id="MobiDB-lite"/>
    </source>
</evidence>
<evidence type="ECO:0000313" key="2">
    <source>
        <dbReference type="EMBL" id="KAL0158632.1"/>
    </source>
</evidence>
<feature type="region of interest" description="Disordered" evidence="1">
    <location>
        <begin position="43"/>
        <end position="62"/>
    </location>
</feature>
<organism evidence="2 3">
    <name type="scientific">Cirrhinus mrigala</name>
    <name type="common">Mrigala</name>
    <dbReference type="NCBI Taxonomy" id="683832"/>
    <lineage>
        <taxon>Eukaryota</taxon>
        <taxon>Metazoa</taxon>
        <taxon>Chordata</taxon>
        <taxon>Craniata</taxon>
        <taxon>Vertebrata</taxon>
        <taxon>Euteleostomi</taxon>
        <taxon>Actinopterygii</taxon>
        <taxon>Neopterygii</taxon>
        <taxon>Teleostei</taxon>
        <taxon>Ostariophysi</taxon>
        <taxon>Cypriniformes</taxon>
        <taxon>Cyprinidae</taxon>
        <taxon>Labeoninae</taxon>
        <taxon>Labeonini</taxon>
        <taxon>Cirrhinus</taxon>
    </lineage>
</organism>
<dbReference type="Proteomes" id="UP001529510">
    <property type="component" value="Unassembled WGS sequence"/>
</dbReference>
<reference evidence="2 3" key="1">
    <citation type="submission" date="2024-05" db="EMBL/GenBank/DDBJ databases">
        <title>Genome sequencing and assembly of Indian major carp, Cirrhinus mrigala (Hamilton, 1822).</title>
        <authorList>
            <person name="Mohindra V."/>
            <person name="Chowdhury L.M."/>
            <person name="Lal K."/>
            <person name="Jena J.K."/>
        </authorList>
    </citation>
    <scope>NUCLEOTIDE SEQUENCE [LARGE SCALE GENOMIC DNA]</scope>
    <source>
        <strain evidence="2">CM1030</strain>
        <tissue evidence="2">Blood</tissue>
    </source>
</reference>
<feature type="compositionally biased region" description="Low complexity" evidence="1">
    <location>
        <begin position="47"/>
        <end position="62"/>
    </location>
</feature>
<comment type="caution">
    <text evidence="2">The sequence shown here is derived from an EMBL/GenBank/DDBJ whole genome shotgun (WGS) entry which is preliminary data.</text>
</comment>
<accession>A0ABD0NAK1</accession>
<feature type="non-terminal residue" evidence="2">
    <location>
        <position position="92"/>
    </location>
</feature>
<evidence type="ECO:0000313" key="3">
    <source>
        <dbReference type="Proteomes" id="UP001529510"/>
    </source>
</evidence>